<keyword evidence="1" id="KW-0472">Membrane</keyword>
<name>A0ABW1I8H0_9PSEU</name>
<protein>
    <recommendedName>
        <fullName evidence="4">2,3,4,5-tetrahydropyridine-2,6-dicarboxylate N-succinyltransferase</fullName>
    </recommendedName>
</protein>
<evidence type="ECO:0000313" key="2">
    <source>
        <dbReference type="EMBL" id="MFC5949083.1"/>
    </source>
</evidence>
<feature type="transmembrane region" description="Helical" evidence="1">
    <location>
        <begin position="90"/>
        <end position="111"/>
    </location>
</feature>
<sequence>MRWATLAAVLVAAVLLTALELLLQPLYLGPVPVPVGTVLVLLTMPWLIHAAADVSTATPVAASPLVAWIVVVGVLGFAGPGGDVVLPTTWQSLLLLVAGLLSGLVPLRRVVEAADRQRASRSAERGDDPHGMIRS</sequence>
<dbReference type="Proteomes" id="UP001596119">
    <property type="component" value="Unassembled WGS sequence"/>
</dbReference>
<dbReference type="RefSeq" id="WP_379566166.1">
    <property type="nucleotide sequence ID" value="NZ_JBHSQK010000026.1"/>
</dbReference>
<keyword evidence="1" id="KW-1133">Transmembrane helix</keyword>
<feature type="transmembrane region" description="Helical" evidence="1">
    <location>
        <begin position="60"/>
        <end position="78"/>
    </location>
</feature>
<keyword evidence="3" id="KW-1185">Reference proteome</keyword>
<accession>A0ABW1I8H0</accession>
<evidence type="ECO:0000256" key="1">
    <source>
        <dbReference type="SAM" id="Phobius"/>
    </source>
</evidence>
<dbReference type="EMBL" id="JBHSQK010000026">
    <property type="protein sequence ID" value="MFC5949083.1"/>
    <property type="molecule type" value="Genomic_DNA"/>
</dbReference>
<evidence type="ECO:0008006" key="4">
    <source>
        <dbReference type="Google" id="ProtNLM"/>
    </source>
</evidence>
<proteinExistence type="predicted"/>
<keyword evidence="1" id="KW-0812">Transmembrane</keyword>
<feature type="transmembrane region" description="Helical" evidence="1">
    <location>
        <begin position="31"/>
        <end position="48"/>
    </location>
</feature>
<gene>
    <name evidence="2" type="ORF">ACFQH9_12450</name>
</gene>
<reference evidence="3" key="1">
    <citation type="journal article" date="2019" name="Int. J. Syst. Evol. Microbiol.">
        <title>The Global Catalogue of Microorganisms (GCM) 10K type strain sequencing project: providing services to taxonomists for standard genome sequencing and annotation.</title>
        <authorList>
            <consortium name="The Broad Institute Genomics Platform"/>
            <consortium name="The Broad Institute Genome Sequencing Center for Infectious Disease"/>
            <person name="Wu L."/>
            <person name="Ma J."/>
        </authorList>
    </citation>
    <scope>NUCLEOTIDE SEQUENCE [LARGE SCALE GENOMIC DNA]</scope>
    <source>
        <strain evidence="3">CGMCC 4.7397</strain>
    </source>
</reference>
<comment type="caution">
    <text evidence="2">The sequence shown here is derived from an EMBL/GenBank/DDBJ whole genome shotgun (WGS) entry which is preliminary data.</text>
</comment>
<organism evidence="2 3">
    <name type="scientific">Pseudonocardia lutea</name>
    <dbReference type="NCBI Taxonomy" id="2172015"/>
    <lineage>
        <taxon>Bacteria</taxon>
        <taxon>Bacillati</taxon>
        <taxon>Actinomycetota</taxon>
        <taxon>Actinomycetes</taxon>
        <taxon>Pseudonocardiales</taxon>
        <taxon>Pseudonocardiaceae</taxon>
        <taxon>Pseudonocardia</taxon>
    </lineage>
</organism>
<evidence type="ECO:0000313" key="3">
    <source>
        <dbReference type="Proteomes" id="UP001596119"/>
    </source>
</evidence>